<accession>A0AAP0IVJ8</accession>
<dbReference type="EMBL" id="JBBNAE010000005">
    <property type="protein sequence ID" value="KAK9122564.1"/>
    <property type="molecule type" value="Genomic_DNA"/>
</dbReference>
<proteinExistence type="predicted"/>
<reference evidence="2 3" key="1">
    <citation type="submission" date="2024-01" db="EMBL/GenBank/DDBJ databases">
        <title>Genome assemblies of Stephania.</title>
        <authorList>
            <person name="Yang L."/>
        </authorList>
    </citation>
    <scope>NUCLEOTIDE SEQUENCE [LARGE SCALE GENOMIC DNA]</scope>
    <source>
        <strain evidence="2">QJT</strain>
        <tissue evidence="2">Leaf</tissue>
    </source>
</reference>
<dbReference type="AlphaFoldDB" id="A0AAP0IVJ8"/>
<comment type="caution">
    <text evidence="2">The sequence shown here is derived from an EMBL/GenBank/DDBJ whole genome shotgun (WGS) entry which is preliminary data.</text>
</comment>
<feature type="region of interest" description="Disordered" evidence="1">
    <location>
        <begin position="1"/>
        <end position="25"/>
    </location>
</feature>
<evidence type="ECO:0000313" key="3">
    <source>
        <dbReference type="Proteomes" id="UP001417504"/>
    </source>
</evidence>
<dbReference type="Proteomes" id="UP001417504">
    <property type="component" value="Unassembled WGS sequence"/>
</dbReference>
<evidence type="ECO:0000313" key="2">
    <source>
        <dbReference type="EMBL" id="KAK9122564.1"/>
    </source>
</evidence>
<gene>
    <name evidence="2" type="ORF">Sjap_012166</name>
</gene>
<keyword evidence="3" id="KW-1185">Reference proteome</keyword>
<name>A0AAP0IVJ8_9MAGN</name>
<organism evidence="2 3">
    <name type="scientific">Stephania japonica</name>
    <dbReference type="NCBI Taxonomy" id="461633"/>
    <lineage>
        <taxon>Eukaryota</taxon>
        <taxon>Viridiplantae</taxon>
        <taxon>Streptophyta</taxon>
        <taxon>Embryophyta</taxon>
        <taxon>Tracheophyta</taxon>
        <taxon>Spermatophyta</taxon>
        <taxon>Magnoliopsida</taxon>
        <taxon>Ranunculales</taxon>
        <taxon>Menispermaceae</taxon>
        <taxon>Menispermoideae</taxon>
        <taxon>Cissampelideae</taxon>
        <taxon>Stephania</taxon>
    </lineage>
</organism>
<feature type="compositionally biased region" description="Polar residues" evidence="1">
    <location>
        <begin position="1"/>
        <end position="12"/>
    </location>
</feature>
<evidence type="ECO:0000256" key="1">
    <source>
        <dbReference type="SAM" id="MobiDB-lite"/>
    </source>
</evidence>
<sequence>MAETTPAASWCTNAHGATHDVSTRGENLGNVGRRFGEAVKEDDLGGIAMTTKTSWRRHARMTTTAWSQRL</sequence>
<protein>
    <submittedName>
        <fullName evidence="2">Uncharacterized protein</fullName>
    </submittedName>
</protein>